<evidence type="ECO:0000256" key="1">
    <source>
        <dbReference type="SAM" id="SignalP"/>
    </source>
</evidence>
<sequence>MRRVLYVALAALGLAPSAYASSSIDLKLNDNMAEVTYATAADGLGFQDGDVGVGLLFNDDSDIAAHASLQSFGRMDDYVSFAVGLKGYAIRVDEPSENVASFAIGGGVGYTIPNTPVTASLSGFIAPNILTFGDASRVREWSARVQAQLLPNAAVFVGWRELSLRLDEGGTYKLDDEFHVGLRLGF</sequence>
<keyword evidence="3" id="KW-1185">Reference proteome</keyword>
<protein>
    <recommendedName>
        <fullName evidence="4">YfaZ family protein</fullName>
    </recommendedName>
</protein>
<reference evidence="3" key="1">
    <citation type="submission" date="2017-05" db="EMBL/GenBank/DDBJ databases">
        <authorList>
            <person name="Sharma S."/>
            <person name="Sidhu C."/>
            <person name="Pinnaka A.K."/>
        </authorList>
    </citation>
    <scope>NUCLEOTIDE SEQUENCE [LARGE SCALE GENOMIC DNA]</scope>
    <source>
        <strain evidence="3">AK93</strain>
    </source>
</reference>
<proteinExistence type="predicted"/>
<dbReference type="RefSeq" id="WP_116303550.1">
    <property type="nucleotide sequence ID" value="NZ_NFZV01000023.1"/>
</dbReference>
<dbReference type="AlphaFoldDB" id="A0A3E0WFI8"/>
<dbReference type="InterPro" id="IPR009998">
    <property type="entry name" value="YfaZ"/>
</dbReference>
<dbReference type="Proteomes" id="UP000256763">
    <property type="component" value="Unassembled WGS sequence"/>
</dbReference>
<evidence type="ECO:0000313" key="2">
    <source>
        <dbReference type="EMBL" id="RFA31702.1"/>
    </source>
</evidence>
<name>A0A3E0WFI8_9GAMM</name>
<dbReference type="Pfam" id="PF07437">
    <property type="entry name" value="YfaZ"/>
    <property type="match status" value="1"/>
</dbReference>
<organism evidence="2 3">
    <name type="scientific">Alkalilimnicola ehrlichii</name>
    <dbReference type="NCBI Taxonomy" id="351052"/>
    <lineage>
        <taxon>Bacteria</taxon>
        <taxon>Pseudomonadati</taxon>
        <taxon>Pseudomonadota</taxon>
        <taxon>Gammaproteobacteria</taxon>
        <taxon>Chromatiales</taxon>
        <taxon>Ectothiorhodospiraceae</taxon>
        <taxon>Alkalilimnicola</taxon>
    </lineage>
</organism>
<feature type="signal peptide" evidence="1">
    <location>
        <begin position="1"/>
        <end position="20"/>
    </location>
</feature>
<evidence type="ECO:0000313" key="3">
    <source>
        <dbReference type="Proteomes" id="UP000256763"/>
    </source>
</evidence>
<gene>
    <name evidence="2" type="ORF">CAL65_21710</name>
</gene>
<dbReference type="OrthoDB" id="6399250at2"/>
<accession>A0A3E0WFI8</accession>
<feature type="chain" id="PRO_5017678014" description="YfaZ family protein" evidence="1">
    <location>
        <begin position="21"/>
        <end position="186"/>
    </location>
</feature>
<comment type="caution">
    <text evidence="2">The sequence shown here is derived from an EMBL/GenBank/DDBJ whole genome shotgun (WGS) entry which is preliminary data.</text>
</comment>
<keyword evidence="1" id="KW-0732">Signal</keyword>
<evidence type="ECO:0008006" key="4">
    <source>
        <dbReference type="Google" id="ProtNLM"/>
    </source>
</evidence>
<dbReference type="EMBL" id="NFZW01000042">
    <property type="protein sequence ID" value="RFA31702.1"/>
    <property type="molecule type" value="Genomic_DNA"/>
</dbReference>